<dbReference type="EMBL" id="QFFI01000023">
    <property type="protein sequence ID" value="PWG62027.1"/>
    <property type="molecule type" value="Genomic_DNA"/>
</dbReference>
<feature type="region of interest" description="Disordered" evidence="1">
    <location>
        <begin position="1"/>
        <end position="44"/>
    </location>
</feature>
<evidence type="ECO:0000256" key="1">
    <source>
        <dbReference type="SAM" id="MobiDB-lite"/>
    </source>
</evidence>
<keyword evidence="2" id="KW-0472">Membrane</keyword>
<dbReference type="InterPro" id="IPR052736">
    <property type="entry name" value="Stf3_sulfotransferase"/>
</dbReference>
<proteinExistence type="predicted"/>
<evidence type="ECO:0000256" key="2">
    <source>
        <dbReference type="SAM" id="Phobius"/>
    </source>
</evidence>
<dbReference type="PANTHER" id="PTHR36451:SF1">
    <property type="entry name" value="OMEGA-HYDROXY-BETA-DIHYDROMENAQUINONE-9 SULFOTRANSFERASE STF3"/>
    <property type="match status" value="1"/>
</dbReference>
<dbReference type="GO" id="GO:0016740">
    <property type="term" value="F:transferase activity"/>
    <property type="evidence" value="ECO:0007669"/>
    <property type="project" value="UniProtKB-KW"/>
</dbReference>
<dbReference type="Proteomes" id="UP000245474">
    <property type="component" value="Unassembled WGS sequence"/>
</dbReference>
<dbReference type="Pfam" id="PF13469">
    <property type="entry name" value="Sulfotransfer_3"/>
    <property type="match status" value="1"/>
</dbReference>
<name>A0A2U2MYZ2_9GAMM</name>
<protein>
    <submittedName>
        <fullName evidence="3">Sulfotransferase</fullName>
    </submittedName>
</protein>
<evidence type="ECO:0000313" key="3">
    <source>
        <dbReference type="EMBL" id="PWG62027.1"/>
    </source>
</evidence>
<dbReference type="PANTHER" id="PTHR36451">
    <property type="entry name" value="PAPS-DEPENDENT SULFOTRANSFERASE STF3"/>
    <property type="match status" value="1"/>
</dbReference>
<gene>
    <name evidence="3" type="ORF">DEM34_13660</name>
</gene>
<keyword evidence="3" id="KW-0808">Transferase</keyword>
<dbReference type="InterPro" id="IPR027417">
    <property type="entry name" value="P-loop_NTPase"/>
</dbReference>
<organism evidence="3 4">
    <name type="scientific">Sediminicurvatus halobius</name>
    <dbReference type="NCBI Taxonomy" id="2182432"/>
    <lineage>
        <taxon>Bacteria</taxon>
        <taxon>Pseudomonadati</taxon>
        <taxon>Pseudomonadota</taxon>
        <taxon>Gammaproteobacteria</taxon>
        <taxon>Chromatiales</taxon>
        <taxon>Ectothiorhodospiraceae</taxon>
        <taxon>Sediminicurvatus</taxon>
    </lineage>
</organism>
<sequence length="537" mass="58122">MARGGGHLACAGSHRRSGTAARRYPTRRQANGRGPAEAQLSASAARLPTYTSTGAPLTPSRVVPSGLGVAGDGAVTASSHPCKARVAVPCHRVGVVSTRTRQDQTAAEPSLGAARLAGWGRALDLLVSALLPPRDGIARLTLRHALSTLALLVLLPIGLAYHWLGFALDEILFRGYRRLPVRAPLFILGVPRSGTTALHHLLAHDPRLTTMRTWECLFAPAISWRYLWRGIARLDARLGSPGAWLVNRAASRLSRGLEGVHPIGLDAPEEDYLALLPRLSCFILVVAFPDAPGLWRLGRGDHGLTGPERRRLMAAYRRCIQRHLYFHGGHRRYLAKNAAFAPLAGSLLEAFPDARVIACLREPAGALSSQLASLDPALSSLHGPYRRDVLRERMISQLGLGYDTLLEQLPRLPAGRAVLLPLPAQRRGLAAAVRACYRELGLPLAPPLKNRLAAADAAARHHRSGHRHQLAHWNLDAASVRHRFADVTALLDLTGEYAVPAHRLPSRPPQPPRDHHGIAVITPAPARRHRLGCRAGA</sequence>
<feature type="transmembrane region" description="Helical" evidence="2">
    <location>
        <begin position="144"/>
        <end position="164"/>
    </location>
</feature>
<accession>A0A2U2MYZ2</accession>
<keyword evidence="4" id="KW-1185">Reference proteome</keyword>
<keyword evidence="2" id="KW-1133">Transmembrane helix</keyword>
<comment type="caution">
    <text evidence="3">The sequence shown here is derived from an EMBL/GenBank/DDBJ whole genome shotgun (WGS) entry which is preliminary data.</text>
</comment>
<dbReference type="AlphaFoldDB" id="A0A2U2MYZ2"/>
<evidence type="ECO:0000313" key="4">
    <source>
        <dbReference type="Proteomes" id="UP000245474"/>
    </source>
</evidence>
<dbReference type="Gene3D" id="3.40.50.300">
    <property type="entry name" value="P-loop containing nucleotide triphosphate hydrolases"/>
    <property type="match status" value="1"/>
</dbReference>
<dbReference type="SUPFAM" id="SSF52540">
    <property type="entry name" value="P-loop containing nucleoside triphosphate hydrolases"/>
    <property type="match status" value="1"/>
</dbReference>
<reference evidence="3 4" key="1">
    <citation type="submission" date="2018-05" db="EMBL/GenBank/DDBJ databases">
        <title>Spiribacter halobius sp. nov., a moderately halophilic bacterium isolated from marine solar saltern.</title>
        <authorList>
            <person name="Zheng W.-S."/>
            <person name="Lu D.-C."/>
            <person name="Du Z.-J."/>
        </authorList>
    </citation>
    <scope>NUCLEOTIDE SEQUENCE [LARGE SCALE GENOMIC DNA]</scope>
    <source>
        <strain evidence="3 4">E85</strain>
    </source>
</reference>
<keyword evidence="2" id="KW-0812">Transmembrane</keyword>